<evidence type="ECO:0000313" key="2">
    <source>
        <dbReference type="Proteomes" id="UP000831532"/>
    </source>
</evidence>
<gene>
    <name evidence="1" type="ORF">INH39_15040</name>
</gene>
<dbReference type="RefSeq" id="WP_243493896.1">
    <property type="nucleotide sequence ID" value="NZ_CP063361.1"/>
</dbReference>
<protein>
    <submittedName>
        <fullName evidence="1">Uncharacterized protein</fullName>
    </submittedName>
</protein>
<dbReference type="EMBL" id="CP063361">
    <property type="protein sequence ID" value="UOD32856.1"/>
    <property type="molecule type" value="Genomic_DNA"/>
</dbReference>
<evidence type="ECO:0000313" key="1">
    <source>
        <dbReference type="EMBL" id="UOD32856.1"/>
    </source>
</evidence>
<proteinExistence type="predicted"/>
<organism evidence="1 2">
    <name type="scientific">Massilia violaceinigra</name>
    <dbReference type="NCBI Taxonomy" id="2045208"/>
    <lineage>
        <taxon>Bacteria</taxon>
        <taxon>Pseudomonadati</taxon>
        <taxon>Pseudomonadota</taxon>
        <taxon>Betaproteobacteria</taxon>
        <taxon>Burkholderiales</taxon>
        <taxon>Oxalobacteraceae</taxon>
        <taxon>Telluria group</taxon>
        <taxon>Massilia</taxon>
    </lineage>
</organism>
<keyword evidence="2" id="KW-1185">Reference proteome</keyword>
<reference evidence="1 2" key="1">
    <citation type="submission" date="2020-10" db="EMBL/GenBank/DDBJ databases">
        <title>Genome analysis of Massilia species.</title>
        <authorList>
            <person name="Jung D.-H."/>
        </authorList>
    </citation>
    <scope>NUCLEOTIDE SEQUENCE [LARGE SCALE GENOMIC DNA]</scope>
    <source>
        <strain evidence="2">sipir</strain>
    </source>
</reference>
<name>A0ABY4ADI7_9BURK</name>
<accession>A0ABY4ADI7</accession>
<sequence length="149" mass="16692">MEITGSDYTYWTNVPGKATAAKFLEKVRLMWPTALVDDERRKGYIEIFISKDAAMDDFQDENGYALNEDGEGCFMFFASSKPSLHIDVHISSIHGPAELMSADPHNSTIFLANPTRYTLVLPTLLEESDFSKKIQSFLIDSLSESSAIK</sequence>
<dbReference type="Proteomes" id="UP000831532">
    <property type="component" value="Chromosome"/>
</dbReference>